<protein>
    <submittedName>
        <fullName evidence="2">Uncharacterized protein</fullName>
    </submittedName>
</protein>
<gene>
    <name evidence="2" type="ORF">CC80DRAFT_367462</name>
</gene>
<keyword evidence="1" id="KW-0812">Transmembrane</keyword>
<reference evidence="2" key="1">
    <citation type="journal article" date="2020" name="Stud. Mycol.">
        <title>101 Dothideomycetes genomes: a test case for predicting lifestyles and emergence of pathogens.</title>
        <authorList>
            <person name="Haridas S."/>
            <person name="Albert R."/>
            <person name="Binder M."/>
            <person name="Bloem J."/>
            <person name="Labutti K."/>
            <person name="Salamov A."/>
            <person name="Andreopoulos B."/>
            <person name="Baker S."/>
            <person name="Barry K."/>
            <person name="Bills G."/>
            <person name="Bluhm B."/>
            <person name="Cannon C."/>
            <person name="Castanera R."/>
            <person name="Culley D."/>
            <person name="Daum C."/>
            <person name="Ezra D."/>
            <person name="Gonzalez J."/>
            <person name="Henrissat B."/>
            <person name="Kuo A."/>
            <person name="Liang C."/>
            <person name="Lipzen A."/>
            <person name="Lutzoni F."/>
            <person name="Magnuson J."/>
            <person name="Mondo S."/>
            <person name="Nolan M."/>
            <person name="Ohm R."/>
            <person name="Pangilinan J."/>
            <person name="Park H.-J."/>
            <person name="Ramirez L."/>
            <person name="Alfaro M."/>
            <person name="Sun H."/>
            <person name="Tritt A."/>
            <person name="Yoshinaga Y."/>
            <person name="Zwiers L.-H."/>
            <person name="Turgeon B."/>
            <person name="Goodwin S."/>
            <person name="Spatafora J."/>
            <person name="Crous P."/>
            <person name="Grigoriev I."/>
        </authorList>
    </citation>
    <scope>NUCLEOTIDE SEQUENCE</scope>
    <source>
        <strain evidence="2">CBS 675.92</strain>
    </source>
</reference>
<dbReference type="OrthoDB" id="10454898at2759"/>
<keyword evidence="1" id="KW-0472">Membrane</keyword>
<accession>A0A6A5UDV0</accession>
<organism evidence="2 3">
    <name type="scientific">Byssothecium circinans</name>
    <dbReference type="NCBI Taxonomy" id="147558"/>
    <lineage>
        <taxon>Eukaryota</taxon>
        <taxon>Fungi</taxon>
        <taxon>Dikarya</taxon>
        <taxon>Ascomycota</taxon>
        <taxon>Pezizomycotina</taxon>
        <taxon>Dothideomycetes</taxon>
        <taxon>Pleosporomycetidae</taxon>
        <taxon>Pleosporales</taxon>
        <taxon>Massarineae</taxon>
        <taxon>Massarinaceae</taxon>
        <taxon>Byssothecium</taxon>
    </lineage>
</organism>
<proteinExistence type="predicted"/>
<evidence type="ECO:0000256" key="1">
    <source>
        <dbReference type="SAM" id="Phobius"/>
    </source>
</evidence>
<sequence length="58" mass="6218">RTGIPFNTVAVTSAIACVLAFVNIGNPTVFNGVVHTMAALFGSYVFACGFLLWRRLRG</sequence>
<keyword evidence="1" id="KW-1133">Transmembrane helix</keyword>
<feature type="transmembrane region" description="Helical" evidence="1">
    <location>
        <begin position="32"/>
        <end position="53"/>
    </location>
</feature>
<name>A0A6A5UDV0_9PLEO</name>
<dbReference type="AlphaFoldDB" id="A0A6A5UDV0"/>
<evidence type="ECO:0000313" key="3">
    <source>
        <dbReference type="Proteomes" id="UP000800035"/>
    </source>
</evidence>
<dbReference type="Proteomes" id="UP000800035">
    <property type="component" value="Unassembled WGS sequence"/>
</dbReference>
<evidence type="ECO:0000313" key="2">
    <source>
        <dbReference type="EMBL" id="KAF1962928.1"/>
    </source>
</evidence>
<keyword evidence="3" id="KW-1185">Reference proteome</keyword>
<dbReference type="EMBL" id="ML976978">
    <property type="protein sequence ID" value="KAF1962928.1"/>
    <property type="molecule type" value="Genomic_DNA"/>
</dbReference>
<feature type="non-terminal residue" evidence="2">
    <location>
        <position position="58"/>
    </location>
</feature>
<feature type="non-terminal residue" evidence="2">
    <location>
        <position position="1"/>
    </location>
</feature>
<feature type="transmembrane region" description="Helical" evidence="1">
    <location>
        <begin position="7"/>
        <end position="26"/>
    </location>
</feature>